<gene>
    <name evidence="1" type="ORF">SAMN04488508_10680</name>
</gene>
<keyword evidence="2" id="KW-1185">Reference proteome</keyword>
<sequence length="202" mass="23307">MYPPKHHQDYNTETIKSVAKAYPFATLVSSDGSVPFITHAPLIFHNDKLVGHIDRNNPHVNLLKENHFVTAIFQGPNTYISPSIYTTKQLPTWNYIIAHAHGKAKTLVNPDEIKQSIVRMTEFLEGSNQKFILDIDDPRMDRLVPYIHCFEITIDSWEGKFKISQDKTSNDIENAKKELIQNNQKQVADFVNQMYELHFSSH</sequence>
<dbReference type="Proteomes" id="UP000184432">
    <property type="component" value="Unassembled WGS sequence"/>
</dbReference>
<reference evidence="2" key="1">
    <citation type="submission" date="2016-11" db="EMBL/GenBank/DDBJ databases">
        <authorList>
            <person name="Varghese N."/>
            <person name="Submissions S."/>
        </authorList>
    </citation>
    <scope>NUCLEOTIDE SEQUENCE [LARGE SCALE GENOMIC DNA]</scope>
    <source>
        <strain evidence="2">DSM 22623</strain>
    </source>
</reference>
<dbReference type="PANTHER" id="PTHR35802:SF1">
    <property type="entry name" value="PROTEASE SYNTHASE AND SPORULATION PROTEIN PAI 2"/>
    <property type="match status" value="1"/>
</dbReference>
<dbReference type="RefSeq" id="WP_073316803.1">
    <property type="nucleotide sequence ID" value="NZ_FQYP01000006.1"/>
</dbReference>
<name>A0A1M6H5K7_9FLAO</name>
<dbReference type="InterPro" id="IPR007396">
    <property type="entry name" value="TR_PAI2-type"/>
</dbReference>
<dbReference type="AlphaFoldDB" id="A0A1M6H5K7"/>
<dbReference type="OrthoDB" id="9794948at2"/>
<dbReference type="InterPro" id="IPR012349">
    <property type="entry name" value="Split_barrel_FMN-bd"/>
</dbReference>
<dbReference type="Pfam" id="PF04299">
    <property type="entry name" value="FMN_bind_2"/>
    <property type="match status" value="1"/>
</dbReference>
<dbReference type="Gene3D" id="2.30.110.10">
    <property type="entry name" value="Electron Transport, Fmn-binding Protein, Chain A"/>
    <property type="match status" value="1"/>
</dbReference>
<proteinExistence type="predicted"/>
<protein>
    <submittedName>
        <fullName evidence="1">Negative transcriptional regulator, PaiB family</fullName>
    </submittedName>
</protein>
<dbReference type="STRING" id="570521.SAMN04488508_10680"/>
<evidence type="ECO:0000313" key="1">
    <source>
        <dbReference type="EMBL" id="SHJ17454.1"/>
    </source>
</evidence>
<dbReference type="PIRSF" id="PIRSF010372">
    <property type="entry name" value="PaiB"/>
    <property type="match status" value="1"/>
</dbReference>
<organism evidence="1 2">
    <name type="scientific">Aquimarina spongiae</name>
    <dbReference type="NCBI Taxonomy" id="570521"/>
    <lineage>
        <taxon>Bacteria</taxon>
        <taxon>Pseudomonadati</taxon>
        <taxon>Bacteroidota</taxon>
        <taxon>Flavobacteriia</taxon>
        <taxon>Flavobacteriales</taxon>
        <taxon>Flavobacteriaceae</taxon>
        <taxon>Aquimarina</taxon>
    </lineage>
</organism>
<dbReference type="SUPFAM" id="SSF50475">
    <property type="entry name" value="FMN-binding split barrel"/>
    <property type="match status" value="1"/>
</dbReference>
<evidence type="ECO:0000313" key="2">
    <source>
        <dbReference type="Proteomes" id="UP000184432"/>
    </source>
</evidence>
<dbReference type="PANTHER" id="PTHR35802">
    <property type="entry name" value="PROTEASE SYNTHASE AND SPORULATION PROTEIN PAI 2"/>
    <property type="match status" value="1"/>
</dbReference>
<dbReference type="EMBL" id="FQYP01000006">
    <property type="protein sequence ID" value="SHJ17454.1"/>
    <property type="molecule type" value="Genomic_DNA"/>
</dbReference>
<accession>A0A1M6H5K7</accession>